<name>A0A7I8KFF3_SPIIN</name>
<organism evidence="4 5">
    <name type="scientific">Spirodela intermedia</name>
    <name type="common">Intermediate duckweed</name>
    <dbReference type="NCBI Taxonomy" id="51605"/>
    <lineage>
        <taxon>Eukaryota</taxon>
        <taxon>Viridiplantae</taxon>
        <taxon>Streptophyta</taxon>
        <taxon>Embryophyta</taxon>
        <taxon>Tracheophyta</taxon>
        <taxon>Spermatophyta</taxon>
        <taxon>Magnoliopsida</taxon>
        <taxon>Liliopsida</taxon>
        <taxon>Araceae</taxon>
        <taxon>Lemnoideae</taxon>
        <taxon>Spirodela</taxon>
    </lineage>
</organism>
<reference evidence="4" key="1">
    <citation type="submission" date="2020-02" db="EMBL/GenBank/DDBJ databases">
        <authorList>
            <person name="Scholz U."/>
            <person name="Mascher M."/>
            <person name="Fiebig A."/>
        </authorList>
    </citation>
    <scope>NUCLEOTIDE SEQUENCE</scope>
</reference>
<dbReference type="Pfam" id="PF13424">
    <property type="entry name" value="TPR_12"/>
    <property type="match status" value="1"/>
</dbReference>
<gene>
    <name evidence="4" type="ORF">SI8410_05006627</name>
</gene>
<dbReference type="Gene3D" id="1.25.40.10">
    <property type="entry name" value="Tetratricopeptide repeat domain"/>
    <property type="match status" value="3"/>
</dbReference>
<dbReference type="EMBL" id="LR746268">
    <property type="protein sequence ID" value="CAA7395964.1"/>
    <property type="molecule type" value="Genomic_DNA"/>
</dbReference>
<dbReference type="InterPro" id="IPR019734">
    <property type="entry name" value="TPR_rpt"/>
</dbReference>
<feature type="repeat" description="TPR" evidence="3">
    <location>
        <begin position="196"/>
        <end position="229"/>
    </location>
</feature>
<dbReference type="SMART" id="SM00028">
    <property type="entry name" value="TPR"/>
    <property type="match status" value="7"/>
</dbReference>
<evidence type="ECO:0000256" key="2">
    <source>
        <dbReference type="ARBA" id="ARBA00022803"/>
    </source>
</evidence>
<evidence type="ECO:0000256" key="1">
    <source>
        <dbReference type="ARBA" id="ARBA00022737"/>
    </source>
</evidence>
<feature type="repeat" description="TPR" evidence="3">
    <location>
        <begin position="319"/>
        <end position="352"/>
    </location>
</feature>
<feature type="repeat" description="TPR" evidence="3">
    <location>
        <begin position="552"/>
        <end position="585"/>
    </location>
</feature>
<sequence>MAGKSLAREDLPVPRKLPVIADLNVDPPDSDGEDCSLLPGSSIRSICRNNEEVKKVKTISTVKDADVMEIEEADQQCQGISVSREEKVSSLKAGLIHVARKMPKNAHCHFLLGLMYQRLSQPQKAVIALEKASEILLGCEEENRRPDLLSLVQIHHAQCVLQASSGDGSDKELEAEELEDVHIRLKESMQIDTRHGGVWSTLGLILLRTGRLQSAISILSSLLAFCPDNLDALANLGIAYLQSGNLELSAKCFQELVLKDQNHPAALVNYAAMLLCKYGSIISGPGASADEGAFPEQIEAANVAKECLLEATKGDSKVGTIWVNLSNAYYVLGDHKNARRCLEQAAKLEPNIMSTRYAVALLRIKDVERSQDPADQLLWAANEMASILKEGDPAVIDLPIAWAGLAMVHRAQHEISAGFETLEKELAESKERAQCSLKQAIEVDPDDAVQWHQLGLHSLCTLQFKASQKFLKTAVARCKECSYAWTNLGTSLQLSGDASSAEKVYQRALSLAAARQVHTILSNLGNLYRQQKRLDAARTMLGKSLELCPGYAPAHNNLGLVNAVEGRWEEAVACFKRALSADPLLDAAQSNMMKALVISKGNARCRTSKGV</sequence>
<feature type="repeat" description="TPR" evidence="3">
    <location>
        <begin position="482"/>
        <end position="515"/>
    </location>
</feature>
<accession>A0A7I8KFF3</accession>
<evidence type="ECO:0000313" key="4">
    <source>
        <dbReference type="EMBL" id="CAA7395964.1"/>
    </source>
</evidence>
<dbReference type="Proteomes" id="UP000663760">
    <property type="component" value="Chromosome 5"/>
</dbReference>
<feature type="repeat" description="TPR" evidence="3">
    <location>
        <begin position="230"/>
        <end position="263"/>
    </location>
</feature>
<dbReference type="AlphaFoldDB" id="A0A7I8KFF3"/>
<keyword evidence="2 3" id="KW-0802">TPR repeat</keyword>
<evidence type="ECO:0000313" key="5">
    <source>
        <dbReference type="Proteomes" id="UP000663760"/>
    </source>
</evidence>
<evidence type="ECO:0000256" key="3">
    <source>
        <dbReference type="PROSITE-ProRule" id="PRU00339"/>
    </source>
</evidence>
<dbReference type="Pfam" id="PF13181">
    <property type="entry name" value="TPR_8"/>
    <property type="match status" value="2"/>
</dbReference>
<dbReference type="InterPro" id="IPR013105">
    <property type="entry name" value="TPR_2"/>
</dbReference>
<dbReference type="PANTHER" id="PTHR45523:SF1">
    <property type="entry name" value="TETRATRICOPEPTIDE REPEAT (TPR)-CONTAINING PROTEIN"/>
    <property type="match status" value="1"/>
</dbReference>
<proteinExistence type="predicted"/>
<keyword evidence="1" id="KW-0677">Repeat</keyword>
<keyword evidence="5" id="KW-1185">Reference proteome</keyword>
<dbReference type="Pfam" id="PF14559">
    <property type="entry name" value="TPR_19"/>
    <property type="match status" value="1"/>
</dbReference>
<feature type="repeat" description="TPR" evidence="3">
    <location>
        <begin position="518"/>
        <end position="551"/>
    </location>
</feature>
<dbReference type="PANTHER" id="PTHR45523">
    <property type="entry name" value="TETRATRICOPEPTIDE REPEAT (TPR)-CONTAINING PROTEIN-RELATED"/>
    <property type="match status" value="1"/>
</dbReference>
<dbReference type="OrthoDB" id="9991317at2759"/>
<dbReference type="Pfam" id="PF07719">
    <property type="entry name" value="TPR_2"/>
    <property type="match status" value="1"/>
</dbReference>
<dbReference type="InterPro" id="IPR011990">
    <property type="entry name" value="TPR-like_helical_dom_sf"/>
</dbReference>
<dbReference type="PROSITE" id="PS50005">
    <property type="entry name" value="TPR"/>
    <property type="match status" value="6"/>
</dbReference>
<protein>
    <submittedName>
        <fullName evidence="4">Uncharacterized protein</fullName>
    </submittedName>
</protein>
<dbReference type="SUPFAM" id="SSF48452">
    <property type="entry name" value="TPR-like"/>
    <property type="match status" value="2"/>
</dbReference>